<proteinExistence type="predicted"/>
<accession>A0A699H8P2</accession>
<protein>
    <submittedName>
        <fullName evidence="1">VIER F-box protein 2</fullName>
    </submittedName>
</protein>
<gene>
    <name evidence="1" type="ORF">Tci_342682</name>
</gene>
<dbReference type="AlphaFoldDB" id="A0A699H8P2"/>
<reference evidence="1" key="1">
    <citation type="journal article" date="2019" name="Sci. Rep.">
        <title>Draft genome of Tanacetum cinerariifolium, the natural source of mosquito coil.</title>
        <authorList>
            <person name="Yamashiro T."/>
            <person name="Shiraishi A."/>
            <person name="Satake H."/>
            <person name="Nakayama K."/>
        </authorList>
    </citation>
    <scope>NUCLEOTIDE SEQUENCE</scope>
</reference>
<name>A0A699H8P2_TANCI</name>
<organism evidence="1">
    <name type="scientific">Tanacetum cinerariifolium</name>
    <name type="common">Dalmatian daisy</name>
    <name type="synonym">Chrysanthemum cinerariifolium</name>
    <dbReference type="NCBI Taxonomy" id="118510"/>
    <lineage>
        <taxon>Eukaryota</taxon>
        <taxon>Viridiplantae</taxon>
        <taxon>Streptophyta</taxon>
        <taxon>Embryophyta</taxon>
        <taxon>Tracheophyta</taxon>
        <taxon>Spermatophyta</taxon>
        <taxon>Magnoliopsida</taxon>
        <taxon>eudicotyledons</taxon>
        <taxon>Gunneridae</taxon>
        <taxon>Pentapetalae</taxon>
        <taxon>asterids</taxon>
        <taxon>campanulids</taxon>
        <taxon>Asterales</taxon>
        <taxon>Asteraceae</taxon>
        <taxon>Asteroideae</taxon>
        <taxon>Anthemideae</taxon>
        <taxon>Anthemidinae</taxon>
        <taxon>Tanacetum</taxon>
    </lineage>
</organism>
<comment type="caution">
    <text evidence="1">The sequence shown here is derived from an EMBL/GenBank/DDBJ whole genome shotgun (WGS) entry which is preliminary data.</text>
</comment>
<dbReference type="EMBL" id="BKCJ010124866">
    <property type="protein sequence ID" value="GEX70707.1"/>
    <property type="molecule type" value="Genomic_DNA"/>
</dbReference>
<sequence>MTKVVKEEFEKLKSSDDSFTCNTSLEIFYKEFNRMNRMDDDFFTYEVEIPRLAEIPCDFKKEYDSEQHITHGSDDDMEYDASDVEFAEWLTSKFYNHKTMDQYTRNALWIYWTRGDDEVELTDEESSDSDDKDEVAEIFRIDTNIFDFETPMCKAFKEFNYLLQINPDVLTKNIDGFKTYEDYKDDWIYEWNKDVPWVHERPWTDTRVWEEPTLVRHYSLEDDKLKDEALKNKSIMKGMIDEDDKEAWRRWDDYENTIHDHDERENEGEQENEERCKLFDNPHQETPVCNIRKFEMIKYSFDEDEEYVAVKEHEYDDLISTNKDACRTYQEIFRRMNE</sequence>
<evidence type="ECO:0000313" key="1">
    <source>
        <dbReference type="EMBL" id="GEX70707.1"/>
    </source>
</evidence>